<reference evidence="1 2" key="1">
    <citation type="submission" date="2019-09" db="EMBL/GenBank/DDBJ databases">
        <title>Taxonomic organization of the family Brucellaceae based on a phylogenomic approach.</title>
        <authorList>
            <person name="Leclercq S."/>
            <person name="Cloeckaert A."/>
            <person name="Zygmunt M.S."/>
        </authorList>
    </citation>
    <scope>NUCLEOTIDE SEQUENCE [LARGE SCALE GENOMIC DNA]</scope>
    <source>
        <strain evidence="1 2">LMG 3313</strain>
    </source>
</reference>
<organism evidence="1 2">
    <name type="scientific">Brucella anthropi</name>
    <name type="common">Ochrobactrum anthropi</name>
    <dbReference type="NCBI Taxonomy" id="529"/>
    <lineage>
        <taxon>Bacteria</taxon>
        <taxon>Pseudomonadati</taxon>
        <taxon>Pseudomonadota</taxon>
        <taxon>Alphaproteobacteria</taxon>
        <taxon>Hyphomicrobiales</taxon>
        <taxon>Brucellaceae</taxon>
        <taxon>Brucella/Ochrobactrum group</taxon>
        <taxon>Brucella</taxon>
    </lineage>
</organism>
<sequence>MSSNIYNGDFHSNHRILKQMIIKAGYLTSRMKPLPGPNYNESAIILKNFMAGVMGDIQTDPGPQTEMSSAYGTA</sequence>
<dbReference type="EMBL" id="WBWS01000055">
    <property type="protein sequence ID" value="KAB2756295.1"/>
    <property type="molecule type" value="Genomic_DNA"/>
</dbReference>
<dbReference type="AlphaFoldDB" id="A0A011V0C3"/>
<comment type="caution">
    <text evidence="1">The sequence shown here is derived from an EMBL/GenBank/DDBJ whole genome shotgun (WGS) entry which is preliminary data.</text>
</comment>
<proteinExistence type="predicted"/>
<evidence type="ECO:0000313" key="1">
    <source>
        <dbReference type="EMBL" id="KAB2756295.1"/>
    </source>
</evidence>
<accession>A0A011V0C3</accession>
<dbReference type="Proteomes" id="UP000481876">
    <property type="component" value="Unassembled WGS sequence"/>
</dbReference>
<gene>
    <name evidence="1" type="ORF">F9L04_25625</name>
</gene>
<protein>
    <submittedName>
        <fullName evidence="1">Uncharacterized protein</fullName>
    </submittedName>
</protein>
<name>A0A011V0C3_BRUAN</name>
<evidence type="ECO:0000313" key="2">
    <source>
        <dbReference type="Proteomes" id="UP000481876"/>
    </source>
</evidence>
<dbReference type="RefSeq" id="WP_036589317.1">
    <property type="nucleotide sequence ID" value="NZ_CP103346.1"/>
</dbReference>